<dbReference type="AlphaFoldDB" id="A0A6A5BZK7"/>
<dbReference type="VEuPathDB" id="AmoebaDB:NfTy_013830"/>
<feature type="compositionally biased region" description="Basic and acidic residues" evidence="1">
    <location>
        <begin position="81"/>
        <end position="102"/>
    </location>
</feature>
<feature type="compositionally biased region" description="Acidic residues" evidence="1">
    <location>
        <begin position="8"/>
        <end position="47"/>
    </location>
</feature>
<organism evidence="2 3">
    <name type="scientific">Naegleria fowleri</name>
    <name type="common">Brain eating amoeba</name>
    <dbReference type="NCBI Taxonomy" id="5763"/>
    <lineage>
        <taxon>Eukaryota</taxon>
        <taxon>Discoba</taxon>
        <taxon>Heterolobosea</taxon>
        <taxon>Tetramitia</taxon>
        <taxon>Eutetramitia</taxon>
        <taxon>Vahlkampfiidae</taxon>
        <taxon>Naegleria</taxon>
    </lineage>
</organism>
<keyword evidence="3" id="KW-1185">Reference proteome</keyword>
<gene>
    <name evidence="2" type="ORF">FDP41_010658</name>
</gene>
<dbReference type="VEuPathDB" id="AmoebaDB:FDP41_010658"/>
<feature type="region of interest" description="Disordered" evidence="1">
    <location>
        <begin position="1"/>
        <end position="115"/>
    </location>
</feature>
<comment type="caution">
    <text evidence="2">The sequence shown here is derived from an EMBL/GenBank/DDBJ whole genome shotgun (WGS) entry which is preliminary data.</text>
</comment>
<accession>A0A6A5BZK7</accession>
<evidence type="ECO:0000256" key="1">
    <source>
        <dbReference type="SAM" id="MobiDB-lite"/>
    </source>
</evidence>
<evidence type="ECO:0000313" key="2">
    <source>
        <dbReference type="EMBL" id="KAF0983593.1"/>
    </source>
</evidence>
<protein>
    <submittedName>
        <fullName evidence="2">Uncharacterized protein</fullName>
    </submittedName>
</protein>
<evidence type="ECO:0000313" key="3">
    <source>
        <dbReference type="Proteomes" id="UP000444721"/>
    </source>
</evidence>
<dbReference type="Proteomes" id="UP000444721">
    <property type="component" value="Unassembled WGS sequence"/>
</dbReference>
<sequence>MPRKREEEESSEEETSEESASEEEEEDSEGSGSEEEGDEEEDEEDETGSEHSGSDDDEDDEESDEDSFTKKKKGVLNVSLKIDKENGKILSSKVREEEDKSPASDILGKTSTTTQTDYNMFFPPLAEALYQASTSSEKKEELIGQARKILLAPPENYRNGGVTFSSPFVQSQVSTVYQPVTSPFRQLNSVQTQQPNYYQQRYEPSDTYGSNFKPMQPMYYPPPPRNLYSPYHNDYQQSPLSNYKNTFQEQQNSPSKNHTNHLYRSKHFVTSPVNHDHKTFRPIQSPTLSINNNEDARFGRYVNEREFQKR</sequence>
<reference evidence="2 3" key="1">
    <citation type="journal article" date="2019" name="Sci. Rep.">
        <title>Nanopore sequencing improves the draft genome of the human pathogenic amoeba Naegleria fowleri.</title>
        <authorList>
            <person name="Liechti N."/>
            <person name="Schurch N."/>
            <person name="Bruggmann R."/>
            <person name="Wittwer M."/>
        </authorList>
    </citation>
    <scope>NUCLEOTIDE SEQUENCE [LARGE SCALE GENOMIC DNA]</scope>
    <source>
        <strain evidence="2 3">ATCC 30894</strain>
    </source>
</reference>
<dbReference type="GeneID" id="68117873"/>
<dbReference type="RefSeq" id="XP_044568306.1">
    <property type="nucleotide sequence ID" value="XM_044700980.1"/>
</dbReference>
<feature type="compositionally biased region" description="Acidic residues" evidence="1">
    <location>
        <begin position="55"/>
        <end position="66"/>
    </location>
</feature>
<proteinExistence type="predicted"/>
<dbReference type="VEuPathDB" id="AmoebaDB:NF0082240"/>
<dbReference type="EMBL" id="VFQX01000006">
    <property type="protein sequence ID" value="KAF0983593.1"/>
    <property type="molecule type" value="Genomic_DNA"/>
</dbReference>
<name>A0A6A5BZK7_NAEFO</name>